<feature type="domain" description="Acyl-CoA dehydrogenase/oxidase N-terminal" evidence="7">
    <location>
        <begin position="12"/>
        <end position="85"/>
    </location>
</feature>
<dbReference type="Proteomes" id="UP000515734">
    <property type="component" value="Chromosome"/>
</dbReference>
<dbReference type="Pfam" id="PF02771">
    <property type="entry name" value="Acyl-CoA_dh_N"/>
    <property type="match status" value="1"/>
</dbReference>
<sequence length="345" mass="35936">MHMTDTHGHLDDLRATARGVSATHLAVDSHPNPALDRELWDELEKLGFIGLCAPESVGGADGDLLDAAAVLGELTTARIPFAEAAFIAAPALGTAGLALPSGPFTAAQGAVAMEAGTVSGQVDRVPFARDCESLVLLVPGAQPVLCVISLGGDGVSVEAGQNLAGEPRDTVALRQVTPLASAEVAGDDVTAWQLRGALARAVASAGAAAAIVDQTARYVSERVQFGRPLMKFQVVQHAVARMAADATAMQTAATAATLAMLEGSDSTEMMVAAAKAETAILSRPVTAAAHQAHGAIGFTQEHVLGALTTRLWAWREEFGNERYWHQRLGELARGRDLWQLVTGQQ</sequence>
<keyword evidence="3" id="KW-0285">Flavoprotein</keyword>
<protein>
    <submittedName>
        <fullName evidence="8">Acyl-CoA dehydrogenase</fullName>
    </submittedName>
</protein>
<comment type="similarity">
    <text evidence="2">Belongs to the acyl-CoA dehydrogenase family.</text>
</comment>
<dbReference type="PANTHER" id="PTHR43884:SF20">
    <property type="entry name" value="ACYL-COA DEHYDROGENASE FADE28"/>
    <property type="match status" value="1"/>
</dbReference>
<dbReference type="InterPro" id="IPR009100">
    <property type="entry name" value="AcylCoA_DH/oxidase_NM_dom_sf"/>
</dbReference>
<dbReference type="GO" id="GO:0003995">
    <property type="term" value="F:acyl-CoA dehydrogenase activity"/>
    <property type="evidence" value="ECO:0007669"/>
    <property type="project" value="TreeGrafter"/>
</dbReference>
<dbReference type="EMBL" id="AP023287">
    <property type="protein sequence ID" value="BCI51771.1"/>
    <property type="molecule type" value="Genomic_DNA"/>
</dbReference>
<dbReference type="RefSeq" id="WP_232100636.1">
    <property type="nucleotide sequence ID" value="NZ_AP023287.1"/>
</dbReference>
<dbReference type="InterPro" id="IPR036250">
    <property type="entry name" value="AcylCo_DH-like_C"/>
</dbReference>
<dbReference type="GO" id="GO:0050660">
    <property type="term" value="F:flavin adenine dinucleotide binding"/>
    <property type="evidence" value="ECO:0007669"/>
    <property type="project" value="InterPro"/>
</dbReference>
<comment type="cofactor">
    <cofactor evidence="1">
        <name>FAD</name>
        <dbReference type="ChEBI" id="CHEBI:57692"/>
    </cofactor>
</comment>
<organism evidence="8 9">
    <name type="scientific">Mycolicibacterium litorale</name>
    <dbReference type="NCBI Taxonomy" id="758802"/>
    <lineage>
        <taxon>Bacteria</taxon>
        <taxon>Bacillati</taxon>
        <taxon>Actinomycetota</taxon>
        <taxon>Actinomycetes</taxon>
        <taxon>Mycobacteriales</taxon>
        <taxon>Mycobacteriaceae</taxon>
        <taxon>Mycolicibacterium</taxon>
    </lineage>
</organism>
<keyword evidence="5" id="KW-0560">Oxidoreductase</keyword>
<dbReference type="InterPro" id="IPR013786">
    <property type="entry name" value="AcylCoA_DH/ox_N"/>
</dbReference>
<proteinExistence type="inferred from homology"/>
<evidence type="ECO:0000313" key="9">
    <source>
        <dbReference type="Proteomes" id="UP000515734"/>
    </source>
</evidence>
<feature type="domain" description="Acyl-CoA dehydrogenase/oxidase C-terminal" evidence="6">
    <location>
        <begin position="197"/>
        <end position="309"/>
    </location>
</feature>
<accession>A0A6S6P2G6</accession>
<evidence type="ECO:0000313" key="8">
    <source>
        <dbReference type="EMBL" id="BCI51771.1"/>
    </source>
</evidence>
<gene>
    <name evidence="8" type="ORF">NIIDNTM18_10490</name>
</gene>
<dbReference type="SUPFAM" id="SSF47203">
    <property type="entry name" value="Acyl-CoA dehydrogenase C-terminal domain-like"/>
    <property type="match status" value="1"/>
</dbReference>
<evidence type="ECO:0000256" key="3">
    <source>
        <dbReference type="ARBA" id="ARBA00022630"/>
    </source>
</evidence>
<keyword evidence="4" id="KW-0274">FAD</keyword>
<dbReference type="InterPro" id="IPR009075">
    <property type="entry name" value="AcylCo_DH/oxidase_C"/>
</dbReference>
<evidence type="ECO:0000256" key="5">
    <source>
        <dbReference type="ARBA" id="ARBA00023002"/>
    </source>
</evidence>
<evidence type="ECO:0000256" key="4">
    <source>
        <dbReference type="ARBA" id="ARBA00022827"/>
    </source>
</evidence>
<dbReference type="Gene3D" id="1.20.140.10">
    <property type="entry name" value="Butyryl-CoA Dehydrogenase, subunit A, domain 3"/>
    <property type="match status" value="1"/>
</dbReference>
<evidence type="ECO:0000256" key="1">
    <source>
        <dbReference type="ARBA" id="ARBA00001974"/>
    </source>
</evidence>
<evidence type="ECO:0000256" key="2">
    <source>
        <dbReference type="ARBA" id="ARBA00009347"/>
    </source>
</evidence>
<evidence type="ECO:0000259" key="6">
    <source>
        <dbReference type="Pfam" id="PF00441"/>
    </source>
</evidence>
<dbReference type="Gene3D" id="1.10.540.10">
    <property type="entry name" value="Acyl-CoA dehydrogenase/oxidase, N-terminal domain"/>
    <property type="match status" value="1"/>
</dbReference>
<name>A0A6S6P2G6_9MYCO</name>
<dbReference type="AlphaFoldDB" id="A0A6S6P2G6"/>
<dbReference type="InterPro" id="IPR037069">
    <property type="entry name" value="AcylCoA_DH/ox_N_sf"/>
</dbReference>
<dbReference type="Pfam" id="PF00441">
    <property type="entry name" value="Acyl-CoA_dh_1"/>
    <property type="match status" value="1"/>
</dbReference>
<reference evidence="8 9" key="1">
    <citation type="submission" date="2020-07" db="EMBL/GenBank/DDBJ databases">
        <title>Complete genome sequence of Mycolicibacterium litorale like strain isolated from cardiac implantable electronic device infection.</title>
        <authorList>
            <person name="Fukano H."/>
            <person name="Miyama H."/>
            <person name="Hoshino Y."/>
        </authorList>
    </citation>
    <scope>NUCLEOTIDE SEQUENCE [LARGE SCALE GENOMIC DNA]</scope>
    <source>
        <strain evidence="8 9">NIIDNTM18</strain>
    </source>
</reference>
<evidence type="ECO:0000259" key="7">
    <source>
        <dbReference type="Pfam" id="PF02771"/>
    </source>
</evidence>
<dbReference type="SUPFAM" id="SSF56645">
    <property type="entry name" value="Acyl-CoA dehydrogenase NM domain-like"/>
    <property type="match status" value="1"/>
</dbReference>
<dbReference type="PANTHER" id="PTHR43884">
    <property type="entry name" value="ACYL-COA DEHYDROGENASE"/>
    <property type="match status" value="1"/>
</dbReference>